<dbReference type="PROSITE" id="PS50880">
    <property type="entry name" value="TOPRIM"/>
    <property type="match status" value="1"/>
</dbReference>
<evidence type="ECO:0000256" key="5">
    <source>
        <dbReference type="ARBA" id="ARBA00022705"/>
    </source>
</evidence>
<evidence type="ECO:0000313" key="14">
    <source>
        <dbReference type="EMBL" id="HIZ68878.1"/>
    </source>
</evidence>
<keyword evidence="11 12" id="KW-0804">Transcription</keyword>
<dbReference type="GO" id="GO:0005737">
    <property type="term" value="C:cytoplasm"/>
    <property type="evidence" value="ECO:0007669"/>
    <property type="project" value="TreeGrafter"/>
</dbReference>
<dbReference type="GO" id="GO:1990077">
    <property type="term" value="C:primosome complex"/>
    <property type="evidence" value="ECO:0007669"/>
    <property type="project" value="UniProtKB-KW"/>
</dbReference>
<keyword evidence="8 12" id="KW-0862">Zinc</keyword>
<evidence type="ECO:0000256" key="12">
    <source>
        <dbReference type="HAMAP-Rule" id="MF_00974"/>
    </source>
</evidence>
<evidence type="ECO:0000256" key="2">
    <source>
        <dbReference type="ARBA" id="ARBA00022515"/>
    </source>
</evidence>
<dbReference type="GO" id="GO:0003677">
    <property type="term" value="F:DNA binding"/>
    <property type="evidence" value="ECO:0007669"/>
    <property type="project" value="UniProtKB-KW"/>
</dbReference>
<evidence type="ECO:0000313" key="15">
    <source>
        <dbReference type="Proteomes" id="UP000824055"/>
    </source>
</evidence>
<reference evidence="14" key="2">
    <citation type="submission" date="2021-04" db="EMBL/GenBank/DDBJ databases">
        <authorList>
            <person name="Gilroy R."/>
        </authorList>
    </citation>
    <scope>NUCLEOTIDE SEQUENCE</scope>
    <source>
        <strain evidence="14">ChiHecec3B27-8219</strain>
    </source>
</reference>
<comment type="catalytic activity">
    <reaction evidence="12">
        <text>ssDNA + n NTP = ssDNA/pppN(pN)n-1 hybrid + (n-1) diphosphate.</text>
        <dbReference type="EC" id="2.7.7.101"/>
    </reaction>
</comment>
<feature type="domain" description="Toprim" evidence="13">
    <location>
        <begin position="246"/>
        <end position="325"/>
    </location>
</feature>
<dbReference type="CDD" id="cd03364">
    <property type="entry name" value="TOPRIM_DnaG_primases"/>
    <property type="match status" value="1"/>
</dbReference>
<keyword evidence="4 12" id="KW-0548">Nucleotidyltransferase</keyword>
<comment type="cofactor">
    <cofactor evidence="12">
        <name>Zn(2+)</name>
        <dbReference type="ChEBI" id="CHEBI:29105"/>
    </cofactor>
    <text evidence="12">Binds 1 zinc ion per monomer.</text>
</comment>
<gene>
    <name evidence="12 14" type="primary">dnaG</name>
    <name evidence="14" type="ORF">H9966_03200</name>
</gene>
<dbReference type="InterPro" id="IPR036977">
    <property type="entry name" value="DNA_primase_Znf_CHC2"/>
</dbReference>
<dbReference type="GO" id="GO:0008270">
    <property type="term" value="F:zinc ion binding"/>
    <property type="evidence" value="ECO:0007669"/>
    <property type="project" value="UniProtKB-UniRule"/>
</dbReference>
<dbReference type="EMBL" id="DXBE01000026">
    <property type="protein sequence ID" value="HIZ68878.1"/>
    <property type="molecule type" value="Genomic_DNA"/>
</dbReference>
<keyword evidence="2 12" id="KW-0639">Primosome</keyword>
<evidence type="ECO:0000259" key="13">
    <source>
        <dbReference type="PROSITE" id="PS50880"/>
    </source>
</evidence>
<evidence type="ECO:0000256" key="3">
    <source>
        <dbReference type="ARBA" id="ARBA00022679"/>
    </source>
</evidence>
<dbReference type="GO" id="GO:0003899">
    <property type="term" value="F:DNA-directed RNA polymerase activity"/>
    <property type="evidence" value="ECO:0007669"/>
    <property type="project" value="UniProtKB-UniRule"/>
</dbReference>
<keyword evidence="6 12" id="KW-0479">Metal-binding</keyword>
<dbReference type="SUPFAM" id="SSF56731">
    <property type="entry name" value="DNA primase core"/>
    <property type="match status" value="1"/>
</dbReference>
<sequence>MIQRETIEKIKAAANVEEVVGQYVTLRRRGAGLVGLCPFHDDHHPSLYVSPAKGVWRCFSCGAGGNAIDFLMRVEQADFPTAIRLLGQRLGIPVEESPLAPGQAAKLEERERLRVACQWAEGRFREALPGSPAEKYLAARGLSPRTVALFRLGYCDGTLHAQGYPREVLREAGLARADGADTLAGRLVFPWLSMGGQVTGFGARLLDARTHGVSQKYVNSPDSPLFHKGQQLYGLYEARQAIAREGKAVVVEGYMDVLRLHERGVENAVATCGTALTPEQARLIRRLAPVAVVAYDSDPAGEEATLRACDTLLREGVEARVARVPQGEDPDSFAQGRPAEEVKAYLRDSERDYIAYLAARVPRGLADAPARAKALWRLAQAIALVGDPLLREEYERQWGRELGVDRQAWREAVSRGVARPAATAGKPQAASEWQRLATSREAMLMRLVVNHGERRLPVPLADGTRAEMTVADIVAGDLARDGLAFADPQLRGLLPAAVEAAREGKPVALTLANLPDEPLARLAQALAQGPAMAPPPEPTDELLLQRLKWALLDFRADYVEEQRRLSLESAGAAPTAEQRQRYADLLTLGKAYHRLRVGRGLE</sequence>
<feature type="zinc finger region" description="CHC2-type" evidence="12">
    <location>
        <begin position="37"/>
        <end position="61"/>
    </location>
</feature>
<reference evidence="14" key="1">
    <citation type="journal article" date="2021" name="PeerJ">
        <title>Extensive microbial diversity within the chicken gut microbiome revealed by metagenomics and culture.</title>
        <authorList>
            <person name="Gilroy R."/>
            <person name="Ravi A."/>
            <person name="Getino M."/>
            <person name="Pursley I."/>
            <person name="Horton D.L."/>
            <person name="Alikhan N.F."/>
            <person name="Baker D."/>
            <person name="Gharbi K."/>
            <person name="Hall N."/>
            <person name="Watson M."/>
            <person name="Adriaenssens E.M."/>
            <person name="Foster-Nyarko E."/>
            <person name="Jarju S."/>
            <person name="Secka A."/>
            <person name="Antonio M."/>
            <person name="Oren A."/>
            <person name="Chaudhuri R.R."/>
            <person name="La Ragione R."/>
            <person name="Hildebrand F."/>
            <person name="Pallen M.J."/>
        </authorList>
    </citation>
    <scope>NUCLEOTIDE SEQUENCE</scope>
    <source>
        <strain evidence="14">ChiHecec3B27-8219</strain>
    </source>
</reference>
<comment type="similarity">
    <text evidence="12">Belongs to the DnaG primase family.</text>
</comment>
<dbReference type="Gene3D" id="3.90.980.10">
    <property type="entry name" value="DNA primase, catalytic core, N-terminal domain"/>
    <property type="match status" value="1"/>
</dbReference>
<accession>A0A9D2FWS7</accession>
<dbReference type="Gene3D" id="3.40.1360.10">
    <property type="match status" value="1"/>
</dbReference>
<dbReference type="NCBIfam" id="TIGR01391">
    <property type="entry name" value="dnaG"/>
    <property type="match status" value="1"/>
</dbReference>
<keyword evidence="5 12" id="KW-0235">DNA replication</keyword>
<keyword evidence="9" id="KW-0460">Magnesium</keyword>
<evidence type="ECO:0000256" key="7">
    <source>
        <dbReference type="ARBA" id="ARBA00022771"/>
    </source>
</evidence>
<dbReference type="SMART" id="SM00493">
    <property type="entry name" value="TOPRIM"/>
    <property type="match status" value="1"/>
</dbReference>
<dbReference type="InterPro" id="IPR037068">
    <property type="entry name" value="DNA_primase_core_N_sf"/>
</dbReference>
<dbReference type="FunFam" id="3.90.580.10:FF:000001">
    <property type="entry name" value="DNA primase"/>
    <property type="match status" value="1"/>
</dbReference>
<dbReference type="SMART" id="SM00400">
    <property type="entry name" value="ZnF_CHCC"/>
    <property type="match status" value="1"/>
</dbReference>
<dbReference type="GO" id="GO:0000428">
    <property type="term" value="C:DNA-directed RNA polymerase complex"/>
    <property type="evidence" value="ECO:0007669"/>
    <property type="project" value="UniProtKB-KW"/>
</dbReference>
<keyword evidence="3 12" id="KW-0808">Transferase</keyword>
<evidence type="ECO:0000256" key="9">
    <source>
        <dbReference type="ARBA" id="ARBA00022842"/>
    </source>
</evidence>
<comment type="caution">
    <text evidence="14">The sequence shown here is derived from an EMBL/GenBank/DDBJ whole genome shotgun (WGS) entry which is preliminary data.</text>
</comment>
<dbReference type="Pfam" id="PF10410">
    <property type="entry name" value="DnaB_bind"/>
    <property type="match status" value="1"/>
</dbReference>
<dbReference type="HAMAP" id="MF_00974">
    <property type="entry name" value="DNA_primase_DnaG"/>
    <property type="match status" value="1"/>
</dbReference>
<dbReference type="AlphaFoldDB" id="A0A9D2FWS7"/>
<comment type="subunit">
    <text evidence="12">Monomer. Interacts with DnaB.</text>
</comment>
<proteinExistence type="inferred from homology"/>
<dbReference type="Pfam" id="PF13155">
    <property type="entry name" value="Toprim_2"/>
    <property type="match status" value="1"/>
</dbReference>
<dbReference type="EC" id="2.7.7.101" evidence="12"/>
<dbReference type="InterPro" id="IPR019475">
    <property type="entry name" value="DNA_primase_DnaB-bd"/>
</dbReference>
<dbReference type="Pfam" id="PF08275">
    <property type="entry name" value="DNAG_N"/>
    <property type="match status" value="1"/>
</dbReference>
<dbReference type="Proteomes" id="UP000824055">
    <property type="component" value="Unassembled WGS sequence"/>
</dbReference>
<dbReference type="SUPFAM" id="SSF57783">
    <property type="entry name" value="Zinc beta-ribbon"/>
    <property type="match status" value="1"/>
</dbReference>
<dbReference type="InterPro" id="IPR006171">
    <property type="entry name" value="TOPRIM_dom"/>
</dbReference>
<dbReference type="InterPro" id="IPR030846">
    <property type="entry name" value="DnaG_bac"/>
</dbReference>
<dbReference type="InterPro" id="IPR013264">
    <property type="entry name" value="DNAG_N"/>
</dbReference>
<organism evidence="14 15">
    <name type="scientific">Candidatus Prevotella avicola</name>
    <dbReference type="NCBI Taxonomy" id="2838738"/>
    <lineage>
        <taxon>Bacteria</taxon>
        <taxon>Pseudomonadati</taxon>
        <taxon>Bacteroidota</taxon>
        <taxon>Bacteroidia</taxon>
        <taxon>Bacteroidales</taxon>
        <taxon>Prevotellaceae</taxon>
        <taxon>Prevotella</taxon>
    </lineage>
</organism>
<evidence type="ECO:0000256" key="11">
    <source>
        <dbReference type="ARBA" id="ARBA00023163"/>
    </source>
</evidence>
<name>A0A9D2FWS7_9BACT</name>
<dbReference type="InterPro" id="IPR034151">
    <property type="entry name" value="TOPRIM_DnaG_bac"/>
</dbReference>
<dbReference type="Pfam" id="PF01807">
    <property type="entry name" value="Zn_ribbon_DnaG"/>
    <property type="match status" value="1"/>
</dbReference>
<dbReference type="InterPro" id="IPR006295">
    <property type="entry name" value="DNA_primase_DnaG"/>
</dbReference>
<dbReference type="InterPro" id="IPR050219">
    <property type="entry name" value="DnaG_primase"/>
</dbReference>
<dbReference type="PANTHER" id="PTHR30313">
    <property type="entry name" value="DNA PRIMASE"/>
    <property type="match status" value="1"/>
</dbReference>
<evidence type="ECO:0000256" key="10">
    <source>
        <dbReference type="ARBA" id="ARBA00023125"/>
    </source>
</evidence>
<keyword evidence="7 12" id="KW-0863">Zinc-finger</keyword>
<dbReference type="Gene3D" id="3.90.580.10">
    <property type="entry name" value="Zinc finger, CHC2-type domain"/>
    <property type="match status" value="1"/>
</dbReference>
<evidence type="ECO:0000256" key="8">
    <source>
        <dbReference type="ARBA" id="ARBA00022833"/>
    </source>
</evidence>
<dbReference type="InterPro" id="IPR002694">
    <property type="entry name" value="Znf_CHC2"/>
</dbReference>
<keyword evidence="1 12" id="KW-0240">DNA-directed RNA polymerase</keyword>
<dbReference type="PANTHER" id="PTHR30313:SF2">
    <property type="entry name" value="DNA PRIMASE"/>
    <property type="match status" value="1"/>
</dbReference>
<comment type="function">
    <text evidence="12">RNA polymerase that catalyzes the synthesis of short RNA molecules used as primers for DNA polymerase during DNA replication.</text>
</comment>
<keyword evidence="10 12" id="KW-0238">DNA-binding</keyword>
<dbReference type="GO" id="GO:0006269">
    <property type="term" value="P:DNA replication, synthesis of primer"/>
    <property type="evidence" value="ECO:0007669"/>
    <property type="project" value="UniProtKB-UniRule"/>
</dbReference>
<evidence type="ECO:0000256" key="4">
    <source>
        <dbReference type="ARBA" id="ARBA00022695"/>
    </source>
</evidence>
<evidence type="ECO:0000256" key="6">
    <source>
        <dbReference type="ARBA" id="ARBA00022723"/>
    </source>
</evidence>
<comment type="domain">
    <text evidence="12">Contains an N-terminal zinc-binding domain, a central core domain that contains the primase activity, and a C-terminal DnaB-binding domain.</text>
</comment>
<dbReference type="FunFam" id="3.40.1360.10:FF:000002">
    <property type="entry name" value="DNA primase"/>
    <property type="match status" value="1"/>
</dbReference>
<evidence type="ECO:0000256" key="1">
    <source>
        <dbReference type="ARBA" id="ARBA00022478"/>
    </source>
</evidence>
<protein>
    <recommendedName>
        <fullName evidence="12">DNA primase</fullName>
        <ecNumber evidence="12">2.7.7.101</ecNumber>
    </recommendedName>
</protein>